<name>A0A0V1GAT4_9BILA</name>
<dbReference type="Proteomes" id="UP000055024">
    <property type="component" value="Unassembled WGS sequence"/>
</dbReference>
<accession>A0A0V1GAT4</accession>
<evidence type="ECO:0000313" key="2">
    <source>
        <dbReference type="Proteomes" id="UP000055024"/>
    </source>
</evidence>
<protein>
    <submittedName>
        <fullName evidence="1">Uncharacterized protein</fullName>
    </submittedName>
</protein>
<evidence type="ECO:0000313" key="1">
    <source>
        <dbReference type="EMBL" id="KRY95218.1"/>
    </source>
</evidence>
<gene>
    <name evidence="1" type="ORF">T11_687</name>
</gene>
<comment type="caution">
    <text evidence="1">The sequence shown here is derived from an EMBL/GenBank/DDBJ whole genome shotgun (WGS) entry which is preliminary data.</text>
</comment>
<organism evidence="1 2">
    <name type="scientific">Trichinella zimbabwensis</name>
    <dbReference type="NCBI Taxonomy" id="268475"/>
    <lineage>
        <taxon>Eukaryota</taxon>
        <taxon>Metazoa</taxon>
        <taxon>Ecdysozoa</taxon>
        <taxon>Nematoda</taxon>
        <taxon>Enoplea</taxon>
        <taxon>Dorylaimia</taxon>
        <taxon>Trichinellida</taxon>
        <taxon>Trichinellidae</taxon>
        <taxon>Trichinella</taxon>
    </lineage>
</organism>
<keyword evidence="2" id="KW-1185">Reference proteome</keyword>
<dbReference type="EMBL" id="JYDP01004040">
    <property type="protein sequence ID" value="KRY95218.1"/>
    <property type="molecule type" value="Genomic_DNA"/>
</dbReference>
<reference evidence="1 2" key="1">
    <citation type="submission" date="2015-01" db="EMBL/GenBank/DDBJ databases">
        <title>Evolution of Trichinella species and genotypes.</title>
        <authorList>
            <person name="Korhonen P.K."/>
            <person name="Edoardo P."/>
            <person name="Giuseppe L.R."/>
            <person name="Gasser R.B."/>
        </authorList>
    </citation>
    <scope>NUCLEOTIDE SEQUENCE [LARGE SCALE GENOMIC DNA]</scope>
    <source>
        <strain evidence="1">ISS1029</strain>
    </source>
</reference>
<sequence>MLFSTDCLHGRLALDTRINRSTNSGIRTSGRFHHRLQ</sequence>
<dbReference type="AlphaFoldDB" id="A0A0V1GAT4"/>
<proteinExistence type="predicted"/>